<dbReference type="PANTHER" id="PTHR15561">
    <property type="entry name" value="CALCITONIN GENE-RELATED PEPTIDE-RECEPTOR COMPONENT PROTEIN"/>
    <property type="match status" value="1"/>
</dbReference>
<dbReference type="InParanoid" id="G7DVV6"/>
<dbReference type="HOGENOM" id="CLU_1256311_0_0_1"/>
<keyword evidence="5" id="KW-0804">Transcription</keyword>
<dbReference type="OrthoDB" id="1746530at2759"/>
<organism evidence="8 9">
    <name type="scientific">Mixia osmundae (strain CBS 9802 / IAM 14324 / JCM 22182 / KY 12970)</name>
    <dbReference type="NCBI Taxonomy" id="764103"/>
    <lineage>
        <taxon>Eukaryota</taxon>
        <taxon>Fungi</taxon>
        <taxon>Dikarya</taxon>
        <taxon>Basidiomycota</taxon>
        <taxon>Pucciniomycotina</taxon>
        <taxon>Mixiomycetes</taxon>
        <taxon>Mixiales</taxon>
        <taxon>Mixiaceae</taxon>
        <taxon>Mixia</taxon>
    </lineage>
</organism>
<evidence type="ECO:0000313" key="9">
    <source>
        <dbReference type="Proteomes" id="UP000009131"/>
    </source>
</evidence>
<dbReference type="PANTHER" id="PTHR15561:SF0">
    <property type="entry name" value="DNA-DIRECTED RNA POLYMERASE III SUBUNIT RPC9"/>
    <property type="match status" value="1"/>
</dbReference>
<evidence type="ECO:0000313" key="8">
    <source>
        <dbReference type="EMBL" id="GAA94716.1"/>
    </source>
</evidence>
<comment type="caution">
    <text evidence="8">The sequence shown here is derived from an EMBL/GenBank/DDBJ whole genome shotgun (WGS) entry which is preliminary data.</text>
</comment>
<evidence type="ECO:0000256" key="7">
    <source>
        <dbReference type="SAM" id="MobiDB-lite"/>
    </source>
</evidence>
<feature type="region of interest" description="Disordered" evidence="7">
    <location>
        <begin position="187"/>
        <end position="220"/>
    </location>
</feature>
<evidence type="ECO:0000256" key="4">
    <source>
        <dbReference type="ARBA" id="ARBA00022478"/>
    </source>
</evidence>
<keyword evidence="6" id="KW-0539">Nucleus</keyword>
<reference evidence="8 9" key="1">
    <citation type="journal article" date="2011" name="J. Gen. Appl. Microbiol.">
        <title>Draft genome sequencing of the enigmatic basidiomycete Mixia osmundae.</title>
        <authorList>
            <person name="Nishida H."/>
            <person name="Nagatsuka Y."/>
            <person name="Sugiyama J."/>
        </authorList>
    </citation>
    <scope>NUCLEOTIDE SEQUENCE [LARGE SCALE GENOMIC DNA]</scope>
    <source>
        <strain evidence="9">CBS 9802 / IAM 14324 / JCM 22182 / KY 12970</strain>
    </source>
</reference>
<comment type="subcellular location">
    <subcellularLocation>
        <location evidence="1">Nucleus</location>
    </subcellularLocation>
</comment>
<dbReference type="GO" id="GO:0000166">
    <property type="term" value="F:nucleotide binding"/>
    <property type="evidence" value="ECO:0007669"/>
    <property type="project" value="InterPro"/>
</dbReference>
<evidence type="ECO:0000256" key="6">
    <source>
        <dbReference type="ARBA" id="ARBA00023242"/>
    </source>
</evidence>
<evidence type="ECO:0000256" key="5">
    <source>
        <dbReference type="ARBA" id="ARBA00023163"/>
    </source>
</evidence>
<dbReference type="SUPFAM" id="SSF47819">
    <property type="entry name" value="HRDC-like"/>
    <property type="match status" value="1"/>
</dbReference>
<feature type="compositionally biased region" description="Acidic residues" evidence="7">
    <location>
        <begin position="208"/>
        <end position="220"/>
    </location>
</feature>
<reference evidence="8 9" key="2">
    <citation type="journal article" date="2012" name="Open Biol.">
        <title>Characteristics of nucleosomes and linker DNA regions on the genome of the basidiomycete Mixia osmundae revealed by mono- and dinucleosome mapping.</title>
        <authorList>
            <person name="Nishida H."/>
            <person name="Kondo S."/>
            <person name="Matsumoto T."/>
            <person name="Suzuki Y."/>
            <person name="Yoshikawa H."/>
            <person name="Taylor T.D."/>
            <person name="Sugiyama J."/>
        </authorList>
    </citation>
    <scope>NUCLEOTIDE SEQUENCE [LARGE SCALE GENOMIC DNA]</scope>
    <source>
        <strain evidence="9">CBS 9802 / IAM 14324 / JCM 22182 / KY 12970</strain>
    </source>
</reference>
<evidence type="ECO:0000256" key="1">
    <source>
        <dbReference type="ARBA" id="ARBA00004123"/>
    </source>
</evidence>
<comment type="similarity">
    <text evidence="2">Belongs to the eukaryotic RPC9 RNA polymerase subunit family.</text>
</comment>
<keyword evidence="9" id="KW-1185">Reference proteome</keyword>
<sequence>MSVLEPIYGLLSDYEVLHQLKREKDAQRAQIDALSLATPETVGQIVSSNAKNIQYQIMAYLLNTAVSDCSRMDEEGVKRIVSSLNVMTYEGRDRPLLSRREKLSLLNTCPRSPAGLSVCIEDLADRLSEDQMTEILELIGANLSSEPILTQEAPTQSEAALLNIAHHAATGRDETVITTGQVANIDATMSEGEEDEEALIDNERPEADEREIDEVGEPDS</sequence>
<dbReference type="InterPro" id="IPR010997">
    <property type="entry name" value="HRDC-like_sf"/>
</dbReference>
<dbReference type="FunCoup" id="G7DVV6">
    <property type="interactions" value="80"/>
</dbReference>
<dbReference type="GO" id="GO:0005666">
    <property type="term" value="C:RNA polymerase III complex"/>
    <property type="evidence" value="ECO:0007669"/>
    <property type="project" value="InterPro"/>
</dbReference>
<dbReference type="GO" id="GO:0006384">
    <property type="term" value="P:transcription initiation at RNA polymerase III promoter"/>
    <property type="evidence" value="ECO:0007669"/>
    <property type="project" value="InterPro"/>
</dbReference>
<gene>
    <name evidence="8" type="primary">Mo01369</name>
    <name evidence="8" type="ORF">E5Q_01369</name>
</gene>
<dbReference type="Proteomes" id="UP000009131">
    <property type="component" value="Unassembled WGS sequence"/>
</dbReference>
<feature type="compositionally biased region" description="Acidic residues" evidence="7">
    <location>
        <begin position="191"/>
        <end position="200"/>
    </location>
</feature>
<dbReference type="EMBL" id="BABT02000046">
    <property type="protein sequence ID" value="GAA94716.1"/>
    <property type="molecule type" value="Genomic_DNA"/>
</dbReference>
<evidence type="ECO:0000256" key="2">
    <source>
        <dbReference type="ARBA" id="ARBA00006898"/>
    </source>
</evidence>
<protein>
    <recommendedName>
        <fullName evidence="3">DNA-directed RNA polymerase III subunit RPC9</fullName>
    </recommendedName>
</protein>
<proteinExistence type="inferred from homology"/>
<keyword evidence="4" id="KW-0240">DNA-directed RNA polymerase</keyword>
<dbReference type="InterPro" id="IPR038324">
    <property type="entry name" value="Rpb4/RPC9_sf"/>
</dbReference>
<dbReference type="RefSeq" id="XP_014568171.1">
    <property type="nucleotide sequence ID" value="XM_014712685.1"/>
</dbReference>
<accession>G7DVV6</accession>
<dbReference type="Pfam" id="PF03874">
    <property type="entry name" value="RNA_pol_Rpb4"/>
    <property type="match status" value="1"/>
</dbReference>
<dbReference type="InterPro" id="IPR005574">
    <property type="entry name" value="Rpb4/RPC9"/>
</dbReference>
<name>G7DVV6_MIXOS</name>
<dbReference type="InterPro" id="IPR038846">
    <property type="entry name" value="RPC9"/>
</dbReference>
<evidence type="ECO:0000256" key="3">
    <source>
        <dbReference type="ARBA" id="ARBA00016672"/>
    </source>
</evidence>
<dbReference type="AlphaFoldDB" id="G7DVV6"/>
<dbReference type="Gene3D" id="1.20.1250.40">
    <property type="match status" value="1"/>
</dbReference>